<evidence type="ECO:0000256" key="5">
    <source>
        <dbReference type="ARBA" id="ARBA00022692"/>
    </source>
</evidence>
<reference evidence="9 10" key="1">
    <citation type="submission" date="2019-09" db="EMBL/GenBank/DDBJ databases">
        <authorList>
            <person name="Valk L.C."/>
        </authorList>
    </citation>
    <scope>NUCLEOTIDE SEQUENCE [LARGE SCALE GENOMIC DNA]</scope>
    <source>
        <strain evidence="9">GalUA</strain>
    </source>
</reference>
<dbReference type="EMBL" id="WAGX01000008">
    <property type="protein sequence ID" value="KAB1434340.1"/>
    <property type="molecule type" value="Genomic_DNA"/>
</dbReference>
<dbReference type="GO" id="GO:0016763">
    <property type="term" value="F:pentosyltransferase activity"/>
    <property type="evidence" value="ECO:0007669"/>
    <property type="project" value="TreeGrafter"/>
</dbReference>
<feature type="transmembrane region" description="Helical" evidence="8">
    <location>
        <begin position="193"/>
        <end position="213"/>
    </location>
</feature>
<feature type="transmembrane region" description="Helical" evidence="8">
    <location>
        <begin position="225"/>
        <end position="246"/>
    </location>
</feature>
<comment type="subcellular location">
    <subcellularLocation>
        <location evidence="1">Cell membrane</location>
        <topology evidence="1">Multi-pass membrane protein</topology>
    </subcellularLocation>
</comment>
<keyword evidence="2" id="KW-1003">Cell membrane</keyword>
<keyword evidence="6 8" id="KW-1133">Transmembrane helix</keyword>
<keyword evidence="7 8" id="KW-0472">Membrane</keyword>
<evidence type="ECO:0000256" key="3">
    <source>
        <dbReference type="ARBA" id="ARBA00022676"/>
    </source>
</evidence>
<gene>
    <name evidence="9" type="ORF">F7O84_17790</name>
</gene>
<keyword evidence="5 8" id="KW-0812">Transmembrane</keyword>
<keyword evidence="3" id="KW-0328">Glycosyltransferase</keyword>
<name>A0A7V7QHD3_9FIRM</name>
<dbReference type="RefSeq" id="WP_151148367.1">
    <property type="nucleotide sequence ID" value="NZ_WAGX01000008.1"/>
</dbReference>
<dbReference type="OrthoDB" id="974040at2"/>
<evidence type="ECO:0008006" key="11">
    <source>
        <dbReference type="Google" id="ProtNLM"/>
    </source>
</evidence>
<evidence type="ECO:0000256" key="4">
    <source>
        <dbReference type="ARBA" id="ARBA00022679"/>
    </source>
</evidence>
<proteinExistence type="predicted"/>
<evidence type="ECO:0000256" key="8">
    <source>
        <dbReference type="SAM" id="Phobius"/>
    </source>
</evidence>
<feature type="transmembrane region" description="Helical" evidence="8">
    <location>
        <begin position="75"/>
        <end position="97"/>
    </location>
</feature>
<organism evidence="9 10">
    <name type="scientific">Candidatus Galacturonatibacter soehngenii</name>
    <dbReference type="NCBI Taxonomy" id="2307010"/>
    <lineage>
        <taxon>Bacteria</taxon>
        <taxon>Bacillati</taxon>
        <taxon>Bacillota</taxon>
        <taxon>Clostridia</taxon>
        <taxon>Lachnospirales</taxon>
        <taxon>Lachnospiraceae</taxon>
        <taxon>Candidatus Galacturonatibacter</taxon>
    </lineage>
</organism>
<accession>A0A7V7QHD3</accession>
<feature type="transmembrane region" description="Helical" evidence="8">
    <location>
        <begin position="305"/>
        <end position="326"/>
    </location>
</feature>
<protein>
    <recommendedName>
        <fullName evidence="11">Glycosyltransferase RgtA/B/C/D-like domain-containing protein</fullName>
    </recommendedName>
</protein>
<evidence type="ECO:0000256" key="7">
    <source>
        <dbReference type="ARBA" id="ARBA00023136"/>
    </source>
</evidence>
<feature type="transmembrane region" description="Helical" evidence="8">
    <location>
        <begin position="338"/>
        <end position="359"/>
    </location>
</feature>
<reference evidence="9 10" key="2">
    <citation type="submission" date="2020-02" db="EMBL/GenBank/DDBJ databases">
        <title>Candidatus Galacturonibacter soehngenii shows hetero-acetogenic catabolism of galacturonic acid but lacks a canonical carbon monoxide dehydrogenase/acetyl-CoA synthase complex.</title>
        <authorList>
            <person name="Diender M."/>
            <person name="Stouten G.R."/>
            <person name="Petersen J.F."/>
            <person name="Nielsen P.H."/>
            <person name="Dueholm M.S."/>
            <person name="Pronk J.T."/>
            <person name="Van Loosdrecht M.C.M."/>
        </authorList>
    </citation>
    <scope>NUCLEOTIDE SEQUENCE [LARGE SCALE GENOMIC DNA]</scope>
    <source>
        <strain evidence="9">GalUA</strain>
    </source>
</reference>
<sequence length="528" mass="61000">MDNKKSIVSKYRKLISDKYYLILILIFTLGFFVRFYQLDILPLGLNQDEAYSGYEAFSLLNYGVDSHGYSNPVYFVSWGSGMNVLYSYLTIPFIFLAGNKLTPFVIRLPQAFFACLSLIAFYYLLKHIYVDRKLTLLGLFIFAITPWHIMLAHWGLESNIAPAFLLFGLLFFIKAFDNSKFYILSFLFYGLSLYAYAPLWFALPVILFFNLVYCIYCKKFKWDKFFTLAVIVLFVLALPLMLFLLINNGIIGELKTNIISIPKLLEYRGGEVSIHNVKTSIYHLYTLFIKQNDDLIWNATKEFGLFYKFSNLFVVVGFCSIAGLSFNSIKNKKYHPFTLVLTNIFVGLIWGLFISSVNINKINLIHIPLILCWVQGIITTSKLFKKPIYSYIIFVYLVSFVAFSSFYFNIYHLSIQKPFQYGVMESVQAAISKTDSTICVNKDIYYSNVLFASKLPVTNYLASVSYDPNLPNDYTPLSFDRFTFGYDIDNLNEKNIYIISNDEINIFMNEGYTIETFGNYSVASFVTN</sequence>
<evidence type="ECO:0000313" key="9">
    <source>
        <dbReference type="EMBL" id="KAB1434340.1"/>
    </source>
</evidence>
<dbReference type="GO" id="GO:0005886">
    <property type="term" value="C:plasma membrane"/>
    <property type="evidence" value="ECO:0007669"/>
    <property type="project" value="UniProtKB-SubCell"/>
</dbReference>
<keyword evidence="10" id="KW-1185">Reference proteome</keyword>
<keyword evidence="4" id="KW-0808">Transferase</keyword>
<dbReference type="GO" id="GO:0009103">
    <property type="term" value="P:lipopolysaccharide biosynthetic process"/>
    <property type="evidence" value="ECO:0007669"/>
    <property type="project" value="UniProtKB-ARBA"/>
</dbReference>
<evidence type="ECO:0000256" key="2">
    <source>
        <dbReference type="ARBA" id="ARBA00022475"/>
    </source>
</evidence>
<feature type="transmembrane region" description="Helical" evidence="8">
    <location>
        <begin position="391"/>
        <end position="410"/>
    </location>
</feature>
<dbReference type="InterPro" id="IPR050297">
    <property type="entry name" value="LipidA_mod_glycosyltrf_83"/>
</dbReference>
<evidence type="ECO:0000256" key="1">
    <source>
        <dbReference type="ARBA" id="ARBA00004651"/>
    </source>
</evidence>
<dbReference type="PANTHER" id="PTHR33908">
    <property type="entry name" value="MANNOSYLTRANSFERASE YKCB-RELATED"/>
    <property type="match status" value="1"/>
</dbReference>
<dbReference type="Proteomes" id="UP000461768">
    <property type="component" value="Unassembled WGS sequence"/>
</dbReference>
<dbReference type="PANTHER" id="PTHR33908:SF11">
    <property type="entry name" value="MEMBRANE PROTEIN"/>
    <property type="match status" value="1"/>
</dbReference>
<comment type="caution">
    <text evidence="9">The sequence shown here is derived from an EMBL/GenBank/DDBJ whole genome shotgun (WGS) entry which is preliminary data.</text>
</comment>
<evidence type="ECO:0000256" key="6">
    <source>
        <dbReference type="ARBA" id="ARBA00022989"/>
    </source>
</evidence>
<feature type="transmembrane region" description="Helical" evidence="8">
    <location>
        <begin position="365"/>
        <end position="384"/>
    </location>
</feature>
<dbReference type="AlphaFoldDB" id="A0A7V7QHD3"/>
<feature type="transmembrane region" description="Helical" evidence="8">
    <location>
        <begin position="104"/>
        <end position="124"/>
    </location>
</feature>
<feature type="transmembrane region" description="Helical" evidence="8">
    <location>
        <begin position="20"/>
        <end position="37"/>
    </location>
</feature>
<evidence type="ECO:0000313" key="10">
    <source>
        <dbReference type="Proteomes" id="UP000461768"/>
    </source>
</evidence>